<keyword evidence="2" id="KW-1185">Reference proteome</keyword>
<gene>
    <name evidence="1" type="ORF">NQ317_009565</name>
</gene>
<organism evidence="1 2">
    <name type="scientific">Molorchus minor</name>
    <dbReference type="NCBI Taxonomy" id="1323400"/>
    <lineage>
        <taxon>Eukaryota</taxon>
        <taxon>Metazoa</taxon>
        <taxon>Ecdysozoa</taxon>
        <taxon>Arthropoda</taxon>
        <taxon>Hexapoda</taxon>
        <taxon>Insecta</taxon>
        <taxon>Pterygota</taxon>
        <taxon>Neoptera</taxon>
        <taxon>Endopterygota</taxon>
        <taxon>Coleoptera</taxon>
        <taxon>Polyphaga</taxon>
        <taxon>Cucujiformia</taxon>
        <taxon>Chrysomeloidea</taxon>
        <taxon>Cerambycidae</taxon>
        <taxon>Lamiinae</taxon>
        <taxon>Monochamini</taxon>
        <taxon>Molorchus</taxon>
    </lineage>
</organism>
<dbReference type="Proteomes" id="UP001162164">
    <property type="component" value="Unassembled WGS sequence"/>
</dbReference>
<evidence type="ECO:0000313" key="2">
    <source>
        <dbReference type="Proteomes" id="UP001162164"/>
    </source>
</evidence>
<proteinExistence type="predicted"/>
<evidence type="ECO:0000313" key="1">
    <source>
        <dbReference type="EMBL" id="KAJ8937037.1"/>
    </source>
</evidence>
<reference evidence="1" key="1">
    <citation type="journal article" date="2023" name="Insect Mol. Biol.">
        <title>Genome sequencing provides insights into the evolution of gene families encoding plant cell wall-degrading enzymes in longhorned beetles.</title>
        <authorList>
            <person name="Shin N.R."/>
            <person name="Okamura Y."/>
            <person name="Kirsch R."/>
            <person name="Pauchet Y."/>
        </authorList>
    </citation>
    <scope>NUCLEOTIDE SEQUENCE</scope>
    <source>
        <strain evidence="1">MMC_N1</strain>
    </source>
</reference>
<protein>
    <submittedName>
        <fullName evidence="1">Uncharacterized protein</fullName>
    </submittedName>
</protein>
<accession>A0ABQ9IPU6</accession>
<comment type="caution">
    <text evidence="1">The sequence shown here is derived from an EMBL/GenBank/DDBJ whole genome shotgun (WGS) entry which is preliminary data.</text>
</comment>
<name>A0ABQ9IPU6_9CUCU</name>
<sequence length="73" mass="8137">MSLLVKSLYPKINLCAKIQKTSYEILKKYQSCIVLSGAETLGRIPIQPLHCMYVCVSKKDASPLQRAPQVQNG</sequence>
<dbReference type="EMBL" id="JAPWTJ010005624">
    <property type="protein sequence ID" value="KAJ8937037.1"/>
    <property type="molecule type" value="Genomic_DNA"/>
</dbReference>